<feature type="transmembrane region" description="Helical" evidence="16">
    <location>
        <begin position="144"/>
        <end position="165"/>
    </location>
</feature>
<evidence type="ECO:0000256" key="4">
    <source>
        <dbReference type="ARBA" id="ARBA00012943"/>
    </source>
</evidence>
<evidence type="ECO:0000256" key="11">
    <source>
        <dbReference type="ARBA" id="ARBA00022989"/>
    </source>
</evidence>
<dbReference type="Pfam" id="PF02233">
    <property type="entry name" value="PNTB"/>
    <property type="match status" value="1"/>
</dbReference>
<proteinExistence type="inferred from homology"/>
<dbReference type="InterPro" id="IPR012136">
    <property type="entry name" value="NADH_DH_b"/>
</dbReference>
<dbReference type="SUPFAM" id="SSF52467">
    <property type="entry name" value="DHS-like NAD/FAD-binding domain"/>
    <property type="match status" value="1"/>
</dbReference>
<evidence type="ECO:0000256" key="9">
    <source>
        <dbReference type="ARBA" id="ARBA00022857"/>
    </source>
</evidence>
<feature type="domain" description="NADP transhydrogenase beta-like" evidence="17">
    <location>
        <begin position="12"/>
        <end position="474"/>
    </location>
</feature>
<dbReference type="PANTHER" id="PTHR44758:SF1">
    <property type="entry name" value="NAD(P) TRANSHYDROGENASE SUBUNIT BETA"/>
    <property type="match status" value="1"/>
</dbReference>
<reference evidence="19" key="1">
    <citation type="submission" date="2023-12" db="EMBL/GenBank/DDBJ databases">
        <title>Novel species in genus Nocardioides.</title>
        <authorList>
            <person name="Zhou H."/>
        </authorList>
    </citation>
    <scope>NUCLEOTIDE SEQUENCE [LARGE SCALE GENOMIC DNA]</scope>
    <source>
        <strain evidence="19">HM61</strain>
    </source>
</reference>
<keyword evidence="19" id="KW-1185">Reference proteome</keyword>
<evidence type="ECO:0000256" key="8">
    <source>
        <dbReference type="ARBA" id="ARBA00022692"/>
    </source>
</evidence>
<dbReference type="InterPro" id="IPR029035">
    <property type="entry name" value="DHS-like_NAD/FAD-binding_dom"/>
</dbReference>
<sequence>MDDLISIETASTAAYIVAALLFILALAGLSRHETAKVGNTFGIFGMAIALVATIALAADSDLDALAWVLLIVAMSIGAVIGIWRSRVVEMTGMPELIALLHSFVGLAAVLVGWNGYLEVEDDPSSHHADVLAAQDLLGVHSAEVFIGVFIGAVTFTGSIVAFLKLSARIKSAPMTLPGKNFLNLGALAAFGVLTVWFVIDPQLWLLVLVTLVALALGWHLVASIGGGDMPVVVSMLNSYSGWAAAASGFLLENDLLIVTGALVGSSGAYLSYIMCQAMNRSFISVIAGGFGIEAPTGAETDYGEHKEIQSVDAADLLADARSVIITPGYGMAVAQAQYPVAELTSKLRARGVDVRFGIHPVAGRLPGHMNVLLAEAKVPYDLVLEMDEINDDFPDTDVVLVIGANDTVNPAAAEDPTSPIAGMPVLEVWNASEVIVFKRSMATGYAGVQNPLFFRENSRMLFGDAKVKVDEIIHSLPD</sequence>
<evidence type="ECO:0000256" key="3">
    <source>
        <dbReference type="ARBA" id="ARBA00007919"/>
    </source>
</evidence>
<evidence type="ECO:0000256" key="13">
    <source>
        <dbReference type="ARBA" id="ARBA00023136"/>
    </source>
</evidence>
<dbReference type="EMBL" id="CP141059">
    <property type="protein sequence ID" value="WQQ26263.1"/>
    <property type="molecule type" value="Genomic_DNA"/>
</dbReference>
<dbReference type="RefSeq" id="WP_322937280.1">
    <property type="nucleotide sequence ID" value="NZ_CP141059.1"/>
</dbReference>
<evidence type="ECO:0000313" key="18">
    <source>
        <dbReference type="EMBL" id="WQQ26263.1"/>
    </source>
</evidence>
<feature type="transmembrane region" description="Helical" evidence="16">
    <location>
        <begin position="205"/>
        <end position="224"/>
    </location>
</feature>
<keyword evidence="13 15" id="KW-0472">Membrane</keyword>
<evidence type="ECO:0000259" key="17">
    <source>
        <dbReference type="Pfam" id="PF02233"/>
    </source>
</evidence>
<evidence type="ECO:0000256" key="6">
    <source>
        <dbReference type="ARBA" id="ARBA00022475"/>
    </source>
</evidence>
<evidence type="ECO:0000256" key="10">
    <source>
        <dbReference type="ARBA" id="ARBA00022967"/>
    </source>
</evidence>
<keyword evidence="6 15" id="KW-1003">Cell membrane</keyword>
<dbReference type="EC" id="7.1.1.1" evidence="4 15"/>
<evidence type="ECO:0000256" key="1">
    <source>
        <dbReference type="ARBA" id="ARBA00003943"/>
    </source>
</evidence>
<dbReference type="Gene3D" id="3.40.50.1220">
    <property type="entry name" value="TPP-binding domain"/>
    <property type="match status" value="1"/>
</dbReference>
<evidence type="ECO:0000256" key="14">
    <source>
        <dbReference type="ARBA" id="ARBA00048202"/>
    </source>
</evidence>
<dbReference type="Proteomes" id="UP001327225">
    <property type="component" value="Chromosome"/>
</dbReference>
<feature type="transmembrane region" description="Helical" evidence="16">
    <location>
        <begin position="12"/>
        <end position="29"/>
    </location>
</feature>
<keyword evidence="9 15" id="KW-0521">NADP</keyword>
<feature type="transmembrane region" description="Helical" evidence="16">
    <location>
        <begin position="41"/>
        <end position="58"/>
    </location>
</feature>
<evidence type="ECO:0000313" key="19">
    <source>
        <dbReference type="Proteomes" id="UP001327225"/>
    </source>
</evidence>
<name>A0ABZ0ZPR2_9ACTN</name>
<gene>
    <name evidence="18" type="primary">pntB</name>
    <name evidence="18" type="ORF">SHK19_20165</name>
</gene>
<comment type="catalytic activity">
    <reaction evidence="14 15">
        <text>NAD(+) + NADPH + H(+)(in) = NADH + NADP(+) + H(+)(out)</text>
        <dbReference type="Rhea" id="RHEA:47992"/>
        <dbReference type="ChEBI" id="CHEBI:15378"/>
        <dbReference type="ChEBI" id="CHEBI:57540"/>
        <dbReference type="ChEBI" id="CHEBI:57783"/>
        <dbReference type="ChEBI" id="CHEBI:57945"/>
        <dbReference type="ChEBI" id="CHEBI:58349"/>
        <dbReference type="EC" id="7.1.1.1"/>
    </reaction>
</comment>
<accession>A0ABZ0ZPR2</accession>
<dbReference type="PANTHER" id="PTHR44758">
    <property type="entry name" value="NAD(P) TRANSHYDROGENASE SUBUNIT BETA"/>
    <property type="match status" value="1"/>
</dbReference>
<dbReference type="InterPro" id="IPR034300">
    <property type="entry name" value="PNTB-like"/>
</dbReference>
<evidence type="ECO:0000256" key="5">
    <source>
        <dbReference type="ARBA" id="ARBA00014581"/>
    </source>
</evidence>
<feature type="transmembrane region" description="Helical" evidence="16">
    <location>
        <begin position="96"/>
        <end position="116"/>
    </location>
</feature>
<evidence type="ECO:0000256" key="2">
    <source>
        <dbReference type="ARBA" id="ARBA00004429"/>
    </source>
</evidence>
<keyword evidence="8 16" id="KW-0812">Transmembrane</keyword>
<dbReference type="NCBIfam" id="NF006974">
    <property type="entry name" value="PRK09444.1"/>
    <property type="match status" value="1"/>
</dbReference>
<feature type="transmembrane region" description="Helical" evidence="16">
    <location>
        <begin position="231"/>
        <end position="250"/>
    </location>
</feature>
<keyword evidence="10 15" id="KW-1278">Translocase</keyword>
<feature type="transmembrane region" description="Helical" evidence="16">
    <location>
        <begin position="64"/>
        <end position="84"/>
    </location>
</feature>
<evidence type="ECO:0000256" key="7">
    <source>
        <dbReference type="ARBA" id="ARBA00022519"/>
    </source>
</evidence>
<feature type="transmembrane region" description="Helical" evidence="16">
    <location>
        <begin position="181"/>
        <end position="199"/>
    </location>
</feature>
<evidence type="ECO:0000256" key="16">
    <source>
        <dbReference type="SAM" id="Phobius"/>
    </source>
</evidence>
<dbReference type="PIRSF" id="PIRSF000204">
    <property type="entry name" value="PNTB"/>
    <property type="match status" value="1"/>
</dbReference>
<evidence type="ECO:0000256" key="15">
    <source>
        <dbReference type="PIRNR" id="PIRNR000204"/>
    </source>
</evidence>
<organism evidence="18 19">
    <name type="scientific">Nocardioides bizhenqiangii</name>
    <dbReference type="NCBI Taxonomy" id="3095076"/>
    <lineage>
        <taxon>Bacteria</taxon>
        <taxon>Bacillati</taxon>
        <taxon>Actinomycetota</taxon>
        <taxon>Actinomycetes</taxon>
        <taxon>Propionibacteriales</taxon>
        <taxon>Nocardioidaceae</taxon>
        <taxon>Nocardioides</taxon>
    </lineage>
</organism>
<keyword evidence="11 16" id="KW-1133">Transmembrane helix</keyword>
<keyword evidence="7 15" id="KW-0997">Cell inner membrane</keyword>
<feature type="transmembrane region" description="Helical" evidence="16">
    <location>
        <begin position="256"/>
        <end position="275"/>
    </location>
</feature>
<comment type="subcellular location">
    <subcellularLocation>
        <location evidence="2">Cell inner membrane</location>
        <topology evidence="2">Multi-pass membrane protein</topology>
    </subcellularLocation>
</comment>
<protein>
    <recommendedName>
        <fullName evidence="5 15">NAD(P) transhydrogenase subunit beta</fullName>
        <ecNumber evidence="4 15">7.1.1.1</ecNumber>
    </recommendedName>
    <alternativeName>
        <fullName evidence="15">Nicotinamide nucleotide transhydrogenase subunit beta</fullName>
    </alternativeName>
</protein>
<comment type="similarity">
    <text evidence="3 15">Belongs to the PNT beta subunit family.</text>
</comment>
<evidence type="ECO:0000256" key="12">
    <source>
        <dbReference type="ARBA" id="ARBA00023027"/>
    </source>
</evidence>
<keyword evidence="12 15" id="KW-0520">NAD</keyword>
<comment type="function">
    <text evidence="1 15">The transhydrogenation between NADH and NADP is coupled to respiration and ATP hydrolysis and functions as a proton pump across the membrane.</text>
</comment>